<sequence length="42" mass="5094">MPPLKTPFEVYRHKVLLLRSFPKSVYPIIYRIKADFELFIVK</sequence>
<name>G6AZE9_9BACT</name>
<comment type="caution">
    <text evidence="1">The sequence shown here is derived from an EMBL/GenBank/DDBJ whole genome shotgun (WGS) entry which is preliminary data.</text>
</comment>
<proteinExistence type="predicted"/>
<evidence type="ECO:0000313" key="2">
    <source>
        <dbReference type="Proteomes" id="UP000004407"/>
    </source>
</evidence>
<accession>G6AZE9</accession>
<organism evidence="1 2">
    <name type="scientific">Leyella stercorea DSM 18206</name>
    <dbReference type="NCBI Taxonomy" id="1002367"/>
    <lineage>
        <taxon>Bacteria</taxon>
        <taxon>Pseudomonadati</taxon>
        <taxon>Bacteroidota</taxon>
        <taxon>Bacteroidia</taxon>
        <taxon>Bacteroidales</taxon>
        <taxon>Prevotellaceae</taxon>
        <taxon>Leyella</taxon>
    </lineage>
</organism>
<gene>
    <name evidence="1" type="ORF">HMPREF0673_02013</name>
</gene>
<reference evidence="1 2" key="1">
    <citation type="submission" date="2011-08" db="EMBL/GenBank/DDBJ databases">
        <authorList>
            <person name="Weinstock G."/>
            <person name="Sodergren E."/>
            <person name="Clifton S."/>
            <person name="Fulton L."/>
            <person name="Fulton B."/>
            <person name="Courtney L."/>
            <person name="Fronick C."/>
            <person name="Harrison M."/>
            <person name="Strong C."/>
            <person name="Farmer C."/>
            <person name="Delahaunty K."/>
            <person name="Markovic C."/>
            <person name="Hall O."/>
            <person name="Minx P."/>
            <person name="Tomlinson C."/>
            <person name="Mitreva M."/>
            <person name="Hou S."/>
            <person name="Chen J."/>
            <person name="Wollam A."/>
            <person name="Pepin K.H."/>
            <person name="Johnson M."/>
            <person name="Bhonagiri V."/>
            <person name="Zhang X."/>
            <person name="Suruliraj S."/>
            <person name="Warren W."/>
            <person name="Chinwalla A."/>
            <person name="Mardis E.R."/>
            <person name="Wilson R.K."/>
        </authorList>
    </citation>
    <scope>NUCLEOTIDE SEQUENCE [LARGE SCALE GENOMIC DNA]</scope>
    <source>
        <strain evidence="1 2">DSM 18206</strain>
    </source>
</reference>
<protein>
    <submittedName>
        <fullName evidence="1">Uncharacterized protein</fullName>
    </submittedName>
</protein>
<dbReference type="EMBL" id="AFZZ01000172">
    <property type="protein sequence ID" value="EHJ38531.1"/>
    <property type="molecule type" value="Genomic_DNA"/>
</dbReference>
<dbReference type="Proteomes" id="UP000004407">
    <property type="component" value="Unassembled WGS sequence"/>
</dbReference>
<dbReference type="HOGENOM" id="CLU_3255976_0_0_10"/>
<dbReference type="AlphaFoldDB" id="G6AZE9"/>
<evidence type="ECO:0000313" key="1">
    <source>
        <dbReference type="EMBL" id="EHJ38531.1"/>
    </source>
</evidence>